<feature type="chain" id="PRO_5012115393" description="Acylphosphatase" evidence="1">
    <location>
        <begin position="24"/>
        <end position="429"/>
    </location>
</feature>
<feature type="signal peptide" evidence="1">
    <location>
        <begin position="1"/>
        <end position="23"/>
    </location>
</feature>
<dbReference type="EMBL" id="FQUG01000002">
    <property type="protein sequence ID" value="SHE29888.1"/>
    <property type="molecule type" value="Genomic_DNA"/>
</dbReference>
<keyword evidence="1" id="KW-0732">Signal</keyword>
<evidence type="ECO:0000313" key="3">
    <source>
        <dbReference type="Proteomes" id="UP000184404"/>
    </source>
</evidence>
<name>A0A1M4SCK0_9FIRM</name>
<gene>
    <name evidence="2" type="ORF">SAMN02745190_00083</name>
</gene>
<evidence type="ECO:0000313" key="2">
    <source>
        <dbReference type="EMBL" id="SHE29888.1"/>
    </source>
</evidence>
<protein>
    <recommendedName>
        <fullName evidence="4">Acylphosphatase</fullName>
    </recommendedName>
</protein>
<dbReference type="STRING" id="1123243.SAMN02745190_00083"/>
<evidence type="ECO:0008006" key="4">
    <source>
        <dbReference type="Google" id="ProtNLM"/>
    </source>
</evidence>
<organism evidence="2 3">
    <name type="scientific">Schwartzia succinivorans DSM 10502</name>
    <dbReference type="NCBI Taxonomy" id="1123243"/>
    <lineage>
        <taxon>Bacteria</taxon>
        <taxon>Bacillati</taxon>
        <taxon>Bacillota</taxon>
        <taxon>Negativicutes</taxon>
        <taxon>Selenomonadales</taxon>
        <taxon>Selenomonadaceae</taxon>
        <taxon>Schwartzia</taxon>
    </lineage>
</organism>
<evidence type="ECO:0000256" key="1">
    <source>
        <dbReference type="SAM" id="SignalP"/>
    </source>
</evidence>
<proteinExistence type="predicted"/>
<sequence>MLRREVFCCLAVLLLTVMLAAEAQASAFVETVKADVESGQNLPPLIERRMETTVSAIGAQLLEGRRISEAEASRANDEKVIREVFDKVLVGYSVQSVRIEPAEETHVFVSLIPWADVIRKVNVDITVEGMSPAVEPLVRRDLADVGQVFEGGLSGLPEAATDWTNGVLKRSLNEYLDEHLPEFRGDFEILSGEETSVKLIVYPRLPVIRTVDLSMRSDSIPNLTLLNHRAHMQESVNTLIGVPVSFVKRHSAEFEAMFAKDLDSMDDFRALSMHTEVKLLRISEDLAVMSRSNTKKYLIRLEGWTDISRRGDKDEHTVFRLHVGRRFTPQDEIFLQTDFLPHVVEWKWDVGYARHFTPWTRAIVRYDLKKDRFVLGGEQAISDRWMLRYEYRWADQKGEAAVRYRMHDFLSFEYAVDKDDNWLRVIGNF</sequence>
<reference evidence="2 3" key="1">
    <citation type="submission" date="2016-11" db="EMBL/GenBank/DDBJ databases">
        <authorList>
            <person name="Jaros S."/>
            <person name="Januszkiewicz K."/>
            <person name="Wedrychowicz H."/>
        </authorList>
    </citation>
    <scope>NUCLEOTIDE SEQUENCE [LARGE SCALE GENOMIC DNA]</scope>
    <source>
        <strain evidence="2 3">DSM 10502</strain>
    </source>
</reference>
<dbReference type="Proteomes" id="UP000184404">
    <property type="component" value="Unassembled WGS sequence"/>
</dbReference>
<dbReference type="RefSeq" id="WP_072934218.1">
    <property type="nucleotide sequence ID" value="NZ_FQUG01000002.1"/>
</dbReference>
<accession>A0A1M4SCK0</accession>
<dbReference type="OrthoDB" id="1633201at2"/>
<dbReference type="AlphaFoldDB" id="A0A1M4SCK0"/>
<keyword evidence="3" id="KW-1185">Reference proteome</keyword>